<feature type="transmembrane region" description="Helical" evidence="2">
    <location>
        <begin position="61"/>
        <end position="80"/>
    </location>
</feature>
<keyword evidence="2" id="KW-1133">Transmembrane helix</keyword>
<keyword evidence="4" id="KW-1185">Reference proteome</keyword>
<gene>
    <name evidence="3" type="ORF">PN492_11055</name>
</gene>
<accession>A0ABT5A7D1</accession>
<sequence>MKNCGDDKGTGNREQGTGNREQGTRNVTVSLSNCSVHRREEGTGFAVSFSRTVFGNFTFRYLCRFFSVYLLTWVFSAFLLDFCPTRSI</sequence>
<evidence type="ECO:0008006" key="5">
    <source>
        <dbReference type="Google" id="ProtNLM"/>
    </source>
</evidence>
<dbReference type="Proteomes" id="UP001212123">
    <property type="component" value="Unassembled WGS sequence"/>
</dbReference>
<feature type="compositionally biased region" description="Polar residues" evidence="1">
    <location>
        <begin position="12"/>
        <end position="26"/>
    </location>
</feature>
<evidence type="ECO:0000313" key="3">
    <source>
        <dbReference type="EMBL" id="MDB9487077.1"/>
    </source>
</evidence>
<name>A0ABT5A7D1_9CYAN</name>
<feature type="region of interest" description="Disordered" evidence="1">
    <location>
        <begin position="1"/>
        <end position="26"/>
    </location>
</feature>
<evidence type="ECO:0000256" key="1">
    <source>
        <dbReference type="SAM" id="MobiDB-lite"/>
    </source>
</evidence>
<dbReference type="RefSeq" id="WP_271805549.1">
    <property type="nucleotide sequence ID" value="NZ_JAQMTU010000065.1"/>
</dbReference>
<organism evidence="3 4">
    <name type="scientific">Dolichospermum circinale CS-537/01</name>
    <dbReference type="NCBI Taxonomy" id="3021739"/>
    <lineage>
        <taxon>Bacteria</taxon>
        <taxon>Bacillati</taxon>
        <taxon>Cyanobacteriota</taxon>
        <taxon>Cyanophyceae</taxon>
        <taxon>Nostocales</taxon>
        <taxon>Aphanizomenonaceae</taxon>
        <taxon>Dolichospermum</taxon>
        <taxon>Dolichospermum circinale</taxon>
    </lineage>
</organism>
<comment type="caution">
    <text evidence="3">The sequence shown here is derived from an EMBL/GenBank/DDBJ whole genome shotgun (WGS) entry which is preliminary data.</text>
</comment>
<dbReference type="EMBL" id="JAQMTU010000065">
    <property type="protein sequence ID" value="MDB9487077.1"/>
    <property type="molecule type" value="Genomic_DNA"/>
</dbReference>
<keyword evidence="2" id="KW-0812">Transmembrane</keyword>
<evidence type="ECO:0000313" key="4">
    <source>
        <dbReference type="Proteomes" id="UP001212123"/>
    </source>
</evidence>
<evidence type="ECO:0000256" key="2">
    <source>
        <dbReference type="SAM" id="Phobius"/>
    </source>
</evidence>
<protein>
    <recommendedName>
        <fullName evidence="5">Transmembrane protein</fullName>
    </recommendedName>
</protein>
<keyword evidence="2" id="KW-0472">Membrane</keyword>
<reference evidence="3 4" key="1">
    <citation type="submission" date="2023-01" db="EMBL/GenBank/DDBJ databases">
        <title>Genomes from the Australian National Cyanobacteria Reference Collection.</title>
        <authorList>
            <person name="Willis A."/>
            <person name="Lee E.M.F."/>
        </authorList>
    </citation>
    <scope>NUCLEOTIDE SEQUENCE [LARGE SCALE GENOMIC DNA]</scope>
    <source>
        <strain evidence="3 4">CS-537/01</strain>
    </source>
</reference>
<feature type="compositionally biased region" description="Basic and acidic residues" evidence="1">
    <location>
        <begin position="1"/>
        <end position="11"/>
    </location>
</feature>
<proteinExistence type="predicted"/>